<dbReference type="Pfam" id="PF01242">
    <property type="entry name" value="PTPS"/>
    <property type="match status" value="1"/>
</dbReference>
<sequence length="139" mass="16092">MKVKVGLEGLSFDSAHYTLSSEGNQQIHGHTYKLSIEIEGNSIDENTGFVIDFEILKKIINDIVKDWDHKLIIPSEDLNQIYFKGPFKLDIKVIPYKYPTAEYIGLEIAKSIYEKLQKKYKITVKIYEGENNYAIIEYP</sequence>
<accession>A0A832TR12</accession>
<dbReference type="InterPro" id="IPR007115">
    <property type="entry name" value="6-PTP_synth/QueD"/>
</dbReference>
<comment type="caution">
    <text evidence="5">The sequence shown here is derived from an EMBL/GenBank/DDBJ whole genome shotgun (WGS) entry which is preliminary data.</text>
</comment>
<keyword evidence="2 4" id="KW-0862">Zinc</keyword>
<feature type="binding site" evidence="4">
    <location>
        <position position="16"/>
    </location>
    <ligand>
        <name>Zn(2+)</name>
        <dbReference type="ChEBI" id="CHEBI:29105"/>
    </ligand>
</feature>
<keyword evidence="1 4" id="KW-0479">Metal-binding</keyword>
<dbReference type="InterPro" id="IPR038418">
    <property type="entry name" value="6-PTP_synth/QueD_sf"/>
</dbReference>
<dbReference type="PANTHER" id="PTHR12589">
    <property type="entry name" value="PYRUVOYL TETRAHYDROBIOPTERIN SYNTHASE"/>
    <property type="match status" value="1"/>
</dbReference>
<gene>
    <name evidence="5" type="ORF">HA332_10380</name>
</gene>
<dbReference type="EMBL" id="DUJO01000051">
    <property type="protein sequence ID" value="HII74759.1"/>
    <property type="molecule type" value="Genomic_DNA"/>
</dbReference>
<dbReference type="RefSeq" id="WP_010978523.1">
    <property type="nucleotide sequence ID" value="NZ_BAABQO010000007.1"/>
</dbReference>
<evidence type="ECO:0000313" key="5">
    <source>
        <dbReference type="EMBL" id="HII74759.1"/>
    </source>
</evidence>
<feature type="binding site" evidence="4">
    <location>
        <position position="30"/>
    </location>
    <ligand>
        <name>Zn(2+)</name>
        <dbReference type="ChEBI" id="CHEBI:29105"/>
    </ligand>
</feature>
<evidence type="ECO:0000256" key="3">
    <source>
        <dbReference type="ARBA" id="ARBA00023239"/>
    </source>
</evidence>
<feature type="binding site" evidence="4">
    <location>
        <position position="28"/>
    </location>
    <ligand>
        <name>Zn(2+)</name>
        <dbReference type="ChEBI" id="CHEBI:29105"/>
    </ligand>
</feature>
<proteinExistence type="predicted"/>
<dbReference type="Gene3D" id="3.30.479.10">
    <property type="entry name" value="6-pyruvoyl tetrahydropterin synthase/QueD"/>
    <property type="match status" value="1"/>
</dbReference>
<protein>
    <submittedName>
        <fullName evidence="5">6-carboxytetrahydropterin synthase</fullName>
    </submittedName>
</protein>
<evidence type="ECO:0000256" key="4">
    <source>
        <dbReference type="PIRSR" id="PIRSR006113-2"/>
    </source>
</evidence>
<evidence type="ECO:0000256" key="1">
    <source>
        <dbReference type="ARBA" id="ARBA00022723"/>
    </source>
</evidence>
<dbReference type="Proteomes" id="UP000646844">
    <property type="component" value="Unassembled WGS sequence"/>
</dbReference>
<reference evidence="5" key="1">
    <citation type="journal article" date="2020" name="bioRxiv">
        <title>A rank-normalized archaeal taxonomy based on genome phylogeny resolves widespread incomplete and uneven classifications.</title>
        <authorList>
            <person name="Rinke C."/>
            <person name="Chuvochina M."/>
            <person name="Mussig A.J."/>
            <person name="Chaumeil P.-A."/>
            <person name="Waite D.W."/>
            <person name="Whitman W.B."/>
            <person name="Parks D.H."/>
            <person name="Hugenholtz P."/>
        </authorList>
    </citation>
    <scope>NUCLEOTIDE SEQUENCE</scope>
    <source>
        <strain evidence="5">UBA8838</strain>
    </source>
</reference>
<dbReference type="AlphaFoldDB" id="A0A832TR12"/>
<comment type="cofactor">
    <cofactor evidence="4">
        <name>Zn(2+)</name>
        <dbReference type="ChEBI" id="CHEBI:29105"/>
    </cofactor>
    <text evidence="4">Binds 1 zinc ion per subunit.</text>
</comment>
<organism evidence="5 6">
    <name type="scientific">Sulfurisphaera tokodaii</name>
    <dbReference type="NCBI Taxonomy" id="111955"/>
    <lineage>
        <taxon>Archaea</taxon>
        <taxon>Thermoproteota</taxon>
        <taxon>Thermoprotei</taxon>
        <taxon>Sulfolobales</taxon>
        <taxon>Sulfolobaceae</taxon>
        <taxon>Sulfurisphaera</taxon>
    </lineage>
</organism>
<dbReference type="OMA" id="FDSAHYT"/>
<dbReference type="SUPFAM" id="SSF55620">
    <property type="entry name" value="Tetrahydrobiopterin biosynthesis enzymes-like"/>
    <property type="match status" value="1"/>
</dbReference>
<dbReference type="GeneID" id="1458490"/>
<name>A0A832TR12_9CREN</name>
<evidence type="ECO:0000313" key="6">
    <source>
        <dbReference type="Proteomes" id="UP000646844"/>
    </source>
</evidence>
<dbReference type="GO" id="GO:0046872">
    <property type="term" value="F:metal ion binding"/>
    <property type="evidence" value="ECO:0007669"/>
    <property type="project" value="UniProtKB-KW"/>
</dbReference>
<keyword evidence="3" id="KW-0456">Lyase</keyword>
<dbReference type="PIRSF" id="PIRSF006113">
    <property type="entry name" value="PTP_synth"/>
    <property type="match status" value="1"/>
</dbReference>
<evidence type="ECO:0000256" key="2">
    <source>
        <dbReference type="ARBA" id="ARBA00022833"/>
    </source>
</evidence>
<dbReference type="GO" id="GO:0016829">
    <property type="term" value="F:lyase activity"/>
    <property type="evidence" value="ECO:0007669"/>
    <property type="project" value="UniProtKB-KW"/>
</dbReference>
<dbReference type="PANTHER" id="PTHR12589:SF7">
    <property type="entry name" value="6-PYRUVOYL TETRAHYDROBIOPTERIN SYNTHASE"/>
    <property type="match status" value="1"/>
</dbReference>